<gene>
    <name evidence="3" type="ORF">UFOVP181_230</name>
    <name evidence="2" type="ORF">UFOVP57_409</name>
</gene>
<sequence length="118" mass="14294">MNRKLKTIIDNHTQDLIRINTQRRWWLYASSVVIVGILVIMFAWDWLEGFHSKSVWWLVVSLMLVISINWWYWTMKVIRRIIEHQKIEFELIGVIITDIKEVKKDIKFLAPKDLDKLD</sequence>
<evidence type="ECO:0000256" key="1">
    <source>
        <dbReference type="SAM" id="Phobius"/>
    </source>
</evidence>
<dbReference type="EMBL" id="LR796187">
    <property type="protein sequence ID" value="CAB4126008.1"/>
    <property type="molecule type" value="Genomic_DNA"/>
</dbReference>
<proteinExistence type="predicted"/>
<reference evidence="2" key="1">
    <citation type="submission" date="2020-04" db="EMBL/GenBank/DDBJ databases">
        <authorList>
            <person name="Chiriac C."/>
            <person name="Salcher M."/>
            <person name="Ghai R."/>
            <person name="Kavagutti S V."/>
        </authorList>
    </citation>
    <scope>NUCLEOTIDE SEQUENCE</scope>
</reference>
<protein>
    <submittedName>
        <fullName evidence="2">Uncharacterized protein</fullName>
    </submittedName>
</protein>
<accession>A0A6J5KU16</accession>
<keyword evidence="1" id="KW-0812">Transmembrane</keyword>
<feature type="transmembrane region" description="Helical" evidence="1">
    <location>
        <begin position="56"/>
        <end position="73"/>
    </location>
</feature>
<evidence type="ECO:0000313" key="3">
    <source>
        <dbReference type="EMBL" id="CAB5208881.1"/>
    </source>
</evidence>
<dbReference type="EMBL" id="LR798231">
    <property type="protein sequence ID" value="CAB5208881.1"/>
    <property type="molecule type" value="Genomic_DNA"/>
</dbReference>
<keyword evidence="1" id="KW-1133">Transmembrane helix</keyword>
<keyword evidence="1" id="KW-0472">Membrane</keyword>
<organism evidence="2">
    <name type="scientific">uncultured Caudovirales phage</name>
    <dbReference type="NCBI Taxonomy" id="2100421"/>
    <lineage>
        <taxon>Viruses</taxon>
        <taxon>Duplodnaviria</taxon>
        <taxon>Heunggongvirae</taxon>
        <taxon>Uroviricota</taxon>
        <taxon>Caudoviricetes</taxon>
        <taxon>Peduoviridae</taxon>
        <taxon>Maltschvirus</taxon>
        <taxon>Maltschvirus maltsch</taxon>
    </lineage>
</organism>
<feature type="transmembrane region" description="Helical" evidence="1">
    <location>
        <begin position="25"/>
        <end position="44"/>
    </location>
</feature>
<name>A0A6J5KU16_9CAUD</name>
<evidence type="ECO:0000313" key="2">
    <source>
        <dbReference type="EMBL" id="CAB4126008.1"/>
    </source>
</evidence>